<reference evidence="3 5" key="2">
    <citation type="submission" date="2016-02" db="EMBL/GenBank/DDBJ databases">
        <authorList>
            <consortium name="Pathogen Informatics"/>
        </authorList>
    </citation>
    <scope>NUCLEOTIDE SEQUENCE [LARGE SCALE GENOMIC DNA]</scope>
    <source>
        <strain evidence="3 5">2842STDY5881531</strain>
    </source>
</reference>
<evidence type="ECO:0000313" key="2">
    <source>
        <dbReference type="EMBL" id="ANW91404.1"/>
    </source>
</evidence>
<dbReference type="OMA" id="WSPQRIE"/>
<dbReference type="InterPro" id="IPR006429">
    <property type="entry name" value="Phage_lambda_portal"/>
</dbReference>
<dbReference type="AlphaFoldDB" id="A0A112Q2J2"/>
<dbReference type="EMBL" id="CP012393">
    <property type="protein sequence ID" value="ANW91404.1"/>
    <property type="molecule type" value="Genomic_DNA"/>
</dbReference>
<dbReference type="GO" id="GO:0019068">
    <property type="term" value="P:virion assembly"/>
    <property type="evidence" value="ECO:0007669"/>
    <property type="project" value="InterPro"/>
</dbReference>
<dbReference type="Proteomes" id="UP000069876">
    <property type="component" value="Unassembled WGS sequence"/>
</dbReference>
<reference evidence="4" key="4">
    <citation type="submission" date="2017-09" db="EMBL/GenBank/DDBJ databases">
        <authorList>
            <person name="Kretz C."/>
            <person name="Retchless A."/>
            <person name="Wang X."/>
        </authorList>
    </citation>
    <scope>NUCLEOTIDE SEQUENCE</scope>
    <source>
        <strain evidence="4">M26503</strain>
    </source>
</reference>
<dbReference type="GO" id="GO:0005198">
    <property type="term" value="F:structural molecule activity"/>
    <property type="evidence" value="ECO:0007669"/>
    <property type="project" value="InterPro"/>
</dbReference>
<dbReference type="Pfam" id="PF05136">
    <property type="entry name" value="Phage_portal_2"/>
    <property type="match status" value="1"/>
</dbReference>
<sequence length="520" mass="58084">MAKQSNAAPKKRGFFARLFGRREAVPKTARRNFAGARPVGSLASWQPQNWSADALARSDLDRLRTRARSLARDNDYMRKFLNMVESNVIGRDGFALQMRVLLDNADKPDALANKAIEAAFSRWARRGVCDVTGQMSFTDLQRLLIRSVARDGEVLIRHISGFDNDYGYALQVLDIDRLDTGYNVPQQNGRNAVRMGVELNSYSRPVAYWLRTAHPGESYGQTNTGNLRERVPAEQISHIFLHDRPEQRRGFPWVASAIIGLQNLSGYQEAAIIAARVGASKMGFFKQTEDADNFMPPIDGQEVDNGRGSIDLIDSVEPGTFHELPQGYDFTPFDPDYPHANYDAFVKASLRGIASGLNVAYHSLANDLEGVNFSSIRSGTLEERDTWMTLQNWFADAFLYDVFDRWIEAALLMGAIKMPSGKSLPAGKLDKFKACNWQGRRWSWVDPLKDINAHKEAVALAVKSRRDICAEMGLDFEDVITQIEQENQMLAGKGIIADVKPAASAAEPESEDNPNEENEA</sequence>
<dbReference type="Proteomes" id="UP000092966">
    <property type="component" value="Chromosome"/>
</dbReference>
<dbReference type="Proteomes" id="UP000217930">
    <property type="component" value="Unassembled WGS sequence"/>
</dbReference>
<dbReference type="EMBL" id="FFEF01000001">
    <property type="protein sequence ID" value="CWT72266.1"/>
    <property type="molecule type" value="Genomic_DNA"/>
</dbReference>
<accession>A0A112Q2J2</accession>
<evidence type="ECO:0000313" key="7">
    <source>
        <dbReference type="Proteomes" id="UP000217930"/>
    </source>
</evidence>
<name>A0A112Q2J2_NEIME</name>
<evidence type="ECO:0000313" key="6">
    <source>
        <dbReference type="Proteomes" id="UP000092966"/>
    </source>
</evidence>
<evidence type="ECO:0000313" key="5">
    <source>
        <dbReference type="Proteomes" id="UP000069876"/>
    </source>
</evidence>
<feature type="compositionally biased region" description="Acidic residues" evidence="1">
    <location>
        <begin position="508"/>
        <end position="520"/>
    </location>
</feature>
<evidence type="ECO:0000256" key="1">
    <source>
        <dbReference type="SAM" id="MobiDB-lite"/>
    </source>
</evidence>
<organism evidence="3 5">
    <name type="scientific">Neisseria meningitidis</name>
    <dbReference type="NCBI Taxonomy" id="487"/>
    <lineage>
        <taxon>Bacteria</taxon>
        <taxon>Pseudomonadati</taxon>
        <taxon>Pseudomonadota</taxon>
        <taxon>Betaproteobacteria</taxon>
        <taxon>Neisseriales</taxon>
        <taxon>Neisseriaceae</taxon>
        <taxon>Neisseria</taxon>
    </lineage>
</organism>
<evidence type="ECO:0000313" key="4">
    <source>
        <dbReference type="EMBL" id="PBJ87977.1"/>
    </source>
</evidence>
<dbReference type="EMBL" id="NTLY01000002">
    <property type="protein sequence ID" value="PBJ87977.1"/>
    <property type="molecule type" value="Genomic_DNA"/>
</dbReference>
<dbReference type="NCBIfam" id="TIGR01539">
    <property type="entry name" value="portal_lambda"/>
    <property type="match status" value="1"/>
</dbReference>
<gene>
    <name evidence="4" type="ORF">CNQ34_09055</name>
    <name evidence="2" type="ORF">DE8555_0843</name>
    <name evidence="3" type="ORF">ERS514851_00258</name>
</gene>
<dbReference type="RefSeq" id="WP_002220703.1">
    <property type="nucleotide sequence ID" value="NZ_CP007667.1"/>
</dbReference>
<reference evidence="4 7" key="3">
    <citation type="journal article" date="2017" name="Clin. Infect. Dis.">
        <title>Increased Risk for Meningococcal Disease among Men who have Sex with Men in the United States, 2012-2015.</title>
        <authorList>
            <person name="Folaranmi T.A."/>
            <person name="Kretz C.B."/>
            <person name="Kamiya H."/>
            <person name="MacNeil J.R."/>
            <person name="Whaley M.J."/>
            <person name="Blain A."/>
            <person name="Antwi M."/>
            <person name="Dorsinville M."/>
            <person name="Pacilli M."/>
            <person name="Smith S."/>
            <person name="Civen R."/>
            <person name="Ngo V."/>
            <person name="Winter K."/>
            <person name="Harriman K."/>
            <person name="Wang X."/>
            <person name="Bowen V.B."/>
            <person name="Patel M."/>
            <person name="Martin S."/>
            <person name="Misegades L."/>
            <person name="Meyer S.A."/>
        </authorList>
    </citation>
    <scope>NUCLEOTIDE SEQUENCE [LARGE SCALE GENOMIC DNA]</scope>
    <source>
        <strain evidence="4 7">M26503</strain>
    </source>
</reference>
<proteinExistence type="predicted"/>
<evidence type="ECO:0000313" key="3">
    <source>
        <dbReference type="EMBL" id="CWT72266.1"/>
    </source>
</evidence>
<reference evidence="2 6" key="1">
    <citation type="submission" date="2015-07" db="EMBL/GenBank/DDBJ databases">
        <title>Comparative genome sequencing reveals within-host evolution of Neisseria meningitidis during.</title>
        <authorList>
            <person name="Klughammer J."/>
            <person name="Dittrich M."/>
            <person name="Mueller T."/>
            <person name="Blom J."/>
            <person name="Goesmann A."/>
            <person name="Vogel U."/>
            <person name="Frosch M."/>
            <person name="Bock C."/>
            <person name="Schoen C."/>
        </authorList>
    </citation>
    <scope>NUCLEOTIDE SEQUENCE [LARGE SCALE GENOMIC DNA]</scope>
    <source>
        <strain evidence="2 6">DE8555</strain>
    </source>
</reference>
<protein>
    <submittedName>
        <fullName evidence="2 3">Phage portal protein</fullName>
    </submittedName>
</protein>
<feature type="region of interest" description="Disordered" evidence="1">
    <location>
        <begin position="501"/>
        <end position="520"/>
    </location>
</feature>